<feature type="compositionally biased region" description="Low complexity" evidence="1">
    <location>
        <begin position="46"/>
        <end position="57"/>
    </location>
</feature>
<feature type="compositionally biased region" description="Low complexity" evidence="1">
    <location>
        <begin position="87"/>
        <end position="118"/>
    </location>
</feature>
<comment type="caution">
    <text evidence="2">The sequence shown here is derived from an EMBL/GenBank/DDBJ whole genome shotgun (WGS) entry which is preliminary data.</text>
</comment>
<feature type="compositionally biased region" description="Basic and acidic residues" evidence="1">
    <location>
        <begin position="58"/>
        <end position="78"/>
    </location>
</feature>
<proteinExistence type="predicted"/>
<evidence type="ECO:0000313" key="3">
    <source>
        <dbReference type="Proteomes" id="UP001153954"/>
    </source>
</evidence>
<reference evidence="2" key="1">
    <citation type="submission" date="2022-03" db="EMBL/GenBank/DDBJ databases">
        <authorList>
            <person name="Tunstrom K."/>
        </authorList>
    </citation>
    <scope>NUCLEOTIDE SEQUENCE</scope>
</reference>
<dbReference type="AlphaFoldDB" id="A0AAU9V4G1"/>
<protein>
    <submittedName>
        <fullName evidence="2">Uncharacterized protein</fullName>
    </submittedName>
</protein>
<dbReference type="Proteomes" id="UP001153954">
    <property type="component" value="Unassembled WGS sequence"/>
</dbReference>
<dbReference type="EMBL" id="CAKOGL010000029">
    <property type="protein sequence ID" value="CAH2106183.1"/>
    <property type="molecule type" value="Genomic_DNA"/>
</dbReference>
<feature type="region of interest" description="Disordered" evidence="1">
    <location>
        <begin position="15"/>
        <end position="130"/>
    </location>
</feature>
<evidence type="ECO:0000313" key="2">
    <source>
        <dbReference type="EMBL" id="CAH2106183.1"/>
    </source>
</evidence>
<gene>
    <name evidence="2" type="ORF">EEDITHA_LOCUS20358</name>
</gene>
<name>A0AAU9V4G1_EUPED</name>
<evidence type="ECO:0000256" key="1">
    <source>
        <dbReference type="SAM" id="MobiDB-lite"/>
    </source>
</evidence>
<keyword evidence="3" id="KW-1185">Reference proteome</keyword>
<organism evidence="2 3">
    <name type="scientific">Euphydryas editha</name>
    <name type="common">Edith's checkerspot</name>
    <dbReference type="NCBI Taxonomy" id="104508"/>
    <lineage>
        <taxon>Eukaryota</taxon>
        <taxon>Metazoa</taxon>
        <taxon>Ecdysozoa</taxon>
        <taxon>Arthropoda</taxon>
        <taxon>Hexapoda</taxon>
        <taxon>Insecta</taxon>
        <taxon>Pterygota</taxon>
        <taxon>Neoptera</taxon>
        <taxon>Endopterygota</taxon>
        <taxon>Lepidoptera</taxon>
        <taxon>Glossata</taxon>
        <taxon>Ditrysia</taxon>
        <taxon>Papilionoidea</taxon>
        <taxon>Nymphalidae</taxon>
        <taxon>Nymphalinae</taxon>
        <taxon>Euphydryas</taxon>
    </lineage>
</organism>
<accession>A0AAU9V4G1</accession>
<sequence>MYIFTPVLTCCTIGFDGDDTERRLRRPSGHVLKDGIVVYRERTTSRESSVSRSSSTHGSRESSPRARSEEIPLEDIRKTSGLAAAVPSTSTQQSTPSTSQHPKLTSTSSEETSFISSEPRLKRKGIVETI</sequence>